<dbReference type="SUPFAM" id="SSF100879">
    <property type="entry name" value="Lesion bypass DNA polymerase (Y-family), little finger domain"/>
    <property type="match status" value="1"/>
</dbReference>
<dbReference type="Gene3D" id="3.30.70.270">
    <property type="match status" value="1"/>
</dbReference>
<evidence type="ECO:0000313" key="4">
    <source>
        <dbReference type="Proteomes" id="UP000215145"/>
    </source>
</evidence>
<reference evidence="3 4" key="1">
    <citation type="submission" date="2017-07" db="EMBL/GenBank/DDBJ databases">
        <title>Paenibacillus herberti R33 genome sequencing and assembly.</title>
        <authorList>
            <person name="Su W."/>
        </authorList>
    </citation>
    <scope>NUCLEOTIDE SEQUENCE [LARGE SCALE GENOMIC DNA]</scope>
    <source>
        <strain evidence="3 4">R33</strain>
    </source>
</reference>
<dbReference type="Pfam" id="PF11799">
    <property type="entry name" value="IMS_C"/>
    <property type="match status" value="1"/>
</dbReference>
<dbReference type="SUPFAM" id="SSF56672">
    <property type="entry name" value="DNA/RNA polymerases"/>
    <property type="match status" value="1"/>
</dbReference>
<dbReference type="Pfam" id="PF26325">
    <property type="entry name" value="YhjD"/>
    <property type="match status" value="1"/>
</dbReference>
<dbReference type="Proteomes" id="UP000215145">
    <property type="component" value="Unassembled WGS sequence"/>
</dbReference>
<accession>A0A229P4Z1</accession>
<dbReference type="GO" id="GO:0006281">
    <property type="term" value="P:DNA repair"/>
    <property type="evidence" value="ECO:0007669"/>
    <property type="project" value="InterPro"/>
</dbReference>
<keyword evidence="3" id="KW-0808">Transferase</keyword>
<proteinExistence type="inferred from homology"/>
<evidence type="ECO:0000259" key="2">
    <source>
        <dbReference type="PROSITE" id="PS50173"/>
    </source>
</evidence>
<sequence>MFIDFQSLYASMEKAAHPQYKNRPVVVGDPASMDGMVLAVCPMAKERGVLTGWLIREALAKCPELVVIRPRIKAYIEISHLISNILKSYSDQFQPFSIDEQFIDITISANLYDTPEELAHIIQNHIFLSTGVWARIGIGPTKIMAKMAIDNCTKEGPEGVFTLWREMLESTFWTLPVKQLFMVGARMTRHFTQMVLLTIGNIARLELQEFKSRLSIEMGKQSDNLAVYYWQMARGLDPSLVKTDIQESFSQSRALQLQIFRSLADIEAVLLELIIEVSQQMRRHNYRTAVVSISAIETEGDQTGGFSRQIKLSQPTFLIHEIAEIAVKVLRELWNGMPVSRLSVTLSELTDESIVLGTQNKGMDERGHQKTICSRLHHKRGAYYVGRHGAQVAKAVKVSTAEERLMISKYIFLLYLEKMAHKELLELENSSYPLLRVYKMTIYNVLNQFINEIYFLRRELRSRNIRMLSENHSSADIYLRYSCRGYEEHFVMKQEVMHSKIKEQIKHYTEKF</sequence>
<dbReference type="CDD" id="cd03586">
    <property type="entry name" value="PolY_Pol_IV_kappa"/>
    <property type="match status" value="1"/>
</dbReference>
<dbReference type="PANTHER" id="PTHR11076">
    <property type="entry name" value="DNA REPAIR POLYMERASE UMUC / TRANSFERASE FAMILY MEMBER"/>
    <property type="match status" value="1"/>
</dbReference>
<dbReference type="InterPro" id="IPR050116">
    <property type="entry name" value="DNA_polymerase-Y"/>
</dbReference>
<dbReference type="InterPro" id="IPR036775">
    <property type="entry name" value="DNA_pol_Y-fam_lit_finger_sf"/>
</dbReference>
<comment type="similarity">
    <text evidence="1">Belongs to the DNA polymerase type-Y family.</text>
</comment>
<dbReference type="GO" id="GO:0003887">
    <property type="term" value="F:DNA-directed DNA polymerase activity"/>
    <property type="evidence" value="ECO:0007669"/>
    <property type="project" value="UniProtKB-EC"/>
</dbReference>
<dbReference type="PROSITE" id="PS50173">
    <property type="entry name" value="UMUC"/>
    <property type="match status" value="1"/>
</dbReference>
<name>A0A229P4Z1_9BACL</name>
<dbReference type="Gene3D" id="3.40.1170.60">
    <property type="match status" value="1"/>
</dbReference>
<feature type="domain" description="UmuC" evidence="2">
    <location>
        <begin position="1"/>
        <end position="184"/>
    </location>
</feature>
<comment type="caution">
    <text evidence="3">The sequence shown here is derived from an EMBL/GenBank/DDBJ whole genome shotgun (WGS) entry which is preliminary data.</text>
</comment>
<dbReference type="InterPro" id="IPR058600">
    <property type="entry name" value="YhjD-like"/>
</dbReference>
<dbReference type="InterPro" id="IPR001126">
    <property type="entry name" value="UmuC"/>
</dbReference>
<dbReference type="InterPro" id="IPR043502">
    <property type="entry name" value="DNA/RNA_pol_sf"/>
</dbReference>
<dbReference type="GO" id="GO:0003684">
    <property type="term" value="F:damaged DNA binding"/>
    <property type="evidence" value="ECO:0007669"/>
    <property type="project" value="InterPro"/>
</dbReference>
<keyword evidence="4" id="KW-1185">Reference proteome</keyword>
<dbReference type="EMBL" id="NMUQ01000001">
    <property type="protein sequence ID" value="OXM17332.1"/>
    <property type="molecule type" value="Genomic_DNA"/>
</dbReference>
<dbReference type="EC" id="2.7.7.7" evidence="3"/>
<evidence type="ECO:0000313" key="3">
    <source>
        <dbReference type="EMBL" id="OXM17332.1"/>
    </source>
</evidence>
<dbReference type="GO" id="GO:0042276">
    <property type="term" value="P:error-prone translesion synthesis"/>
    <property type="evidence" value="ECO:0007669"/>
    <property type="project" value="TreeGrafter"/>
</dbReference>
<gene>
    <name evidence="3" type="primary">polYB</name>
    <name evidence="3" type="synonym">yqjW</name>
    <name evidence="3" type="ORF">CGZ75_12220</name>
</gene>
<dbReference type="AlphaFoldDB" id="A0A229P4Z1"/>
<organism evidence="3 4">
    <name type="scientific">Paenibacillus herberti</name>
    <dbReference type="NCBI Taxonomy" id="1619309"/>
    <lineage>
        <taxon>Bacteria</taxon>
        <taxon>Bacillati</taxon>
        <taxon>Bacillota</taxon>
        <taxon>Bacilli</taxon>
        <taxon>Bacillales</taxon>
        <taxon>Paenibacillaceae</taxon>
        <taxon>Paenibacillus</taxon>
    </lineage>
</organism>
<dbReference type="GO" id="GO:0005829">
    <property type="term" value="C:cytosol"/>
    <property type="evidence" value="ECO:0007669"/>
    <property type="project" value="TreeGrafter"/>
</dbReference>
<dbReference type="Gene3D" id="3.30.1490.100">
    <property type="entry name" value="DNA polymerase, Y-family, little finger domain"/>
    <property type="match status" value="1"/>
</dbReference>
<protein>
    <submittedName>
        <fullName evidence="3">DNA polymerase IV</fullName>
        <ecNumber evidence="3">2.7.7.7</ecNumber>
    </submittedName>
</protein>
<dbReference type="InterPro" id="IPR022880">
    <property type="entry name" value="DNApol_IV"/>
</dbReference>
<dbReference type="Pfam" id="PF00817">
    <property type="entry name" value="IMS"/>
    <property type="match status" value="1"/>
</dbReference>
<dbReference type="PANTHER" id="PTHR11076:SF35">
    <property type="entry name" value="DNA REPAIR PROTEIN HOMOLOG YOBH"/>
    <property type="match status" value="1"/>
</dbReference>
<keyword evidence="3" id="KW-0548">Nucleotidyltransferase</keyword>
<dbReference type="InterPro" id="IPR017961">
    <property type="entry name" value="DNA_pol_Y-fam_little_finger"/>
</dbReference>
<evidence type="ECO:0000256" key="1">
    <source>
        <dbReference type="ARBA" id="ARBA00010945"/>
    </source>
</evidence>
<dbReference type="InterPro" id="IPR043128">
    <property type="entry name" value="Rev_trsase/Diguanyl_cyclase"/>
</dbReference>
<dbReference type="GO" id="GO:0009432">
    <property type="term" value="P:SOS response"/>
    <property type="evidence" value="ECO:0007669"/>
    <property type="project" value="TreeGrafter"/>
</dbReference>
<dbReference type="RefSeq" id="WP_089524407.1">
    <property type="nucleotide sequence ID" value="NZ_NMUQ01000001.1"/>
</dbReference>